<dbReference type="Gene3D" id="1.10.10.1320">
    <property type="entry name" value="Anti-sigma factor, zinc-finger domain"/>
    <property type="match status" value="1"/>
</dbReference>
<evidence type="ECO:0000259" key="1">
    <source>
        <dbReference type="Pfam" id="PF13490"/>
    </source>
</evidence>
<organism evidence="2 3">
    <name type="scientific">Telmatocola sphagniphila</name>
    <dbReference type="NCBI Taxonomy" id="1123043"/>
    <lineage>
        <taxon>Bacteria</taxon>
        <taxon>Pseudomonadati</taxon>
        <taxon>Planctomycetota</taxon>
        <taxon>Planctomycetia</taxon>
        <taxon>Gemmatales</taxon>
        <taxon>Gemmataceae</taxon>
    </lineage>
</organism>
<evidence type="ECO:0000313" key="2">
    <source>
        <dbReference type="EMBL" id="QVL30377.1"/>
    </source>
</evidence>
<dbReference type="Pfam" id="PF13490">
    <property type="entry name" value="zf-HC2"/>
    <property type="match status" value="1"/>
</dbReference>
<dbReference type="InterPro" id="IPR027383">
    <property type="entry name" value="Znf_put"/>
</dbReference>
<dbReference type="RefSeq" id="WP_213494248.1">
    <property type="nucleotide sequence ID" value="NZ_CP074694.1"/>
</dbReference>
<dbReference type="AlphaFoldDB" id="A0A8E6B305"/>
<dbReference type="InterPro" id="IPR041916">
    <property type="entry name" value="Anti_sigma_zinc_sf"/>
</dbReference>
<reference evidence="2" key="1">
    <citation type="submission" date="2021-05" db="EMBL/GenBank/DDBJ databases">
        <title>Complete genome sequence of the cellulolytic planctomycete Telmatocola sphagniphila SP2T and characterization of the first cellulase from planctomycetes.</title>
        <authorList>
            <person name="Rakitin A.L."/>
            <person name="Beletsky A.V."/>
            <person name="Naumoff D.G."/>
            <person name="Kulichevskaya I.S."/>
            <person name="Mardanov A.V."/>
            <person name="Ravin N.V."/>
            <person name="Dedysh S.N."/>
        </authorList>
    </citation>
    <scope>NUCLEOTIDE SEQUENCE</scope>
    <source>
        <strain evidence="2">SP2T</strain>
    </source>
</reference>
<proteinExistence type="predicted"/>
<accession>A0A8E6B305</accession>
<keyword evidence="3" id="KW-1185">Reference proteome</keyword>
<sequence length="88" mass="10203">MNPEKMPLLLTCEELDKFIVDYVDGKLTIWERMKFRLHLTGCAKCRAYLEGYQKSIAIEKKVFEDPDRSATSEAPEELIQAIIKARPK</sequence>
<dbReference type="Proteomes" id="UP000676194">
    <property type="component" value="Chromosome"/>
</dbReference>
<gene>
    <name evidence="2" type="ORF">KIH39_16130</name>
</gene>
<evidence type="ECO:0000313" key="3">
    <source>
        <dbReference type="Proteomes" id="UP000676194"/>
    </source>
</evidence>
<name>A0A8E6B305_9BACT</name>
<protein>
    <submittedName>
        <fullName evidence="2">Zf-HC2 domain-containing protein</fullName>
    </submittedName>
</protein>
<dbReference type="KEGG" id="tsph:KIH39_16130"/>
<dbReference type="EMBL" id="CP074694">
    <property type="protein sequence ID" value="QVL30377.1"/>
    <property type="molecule type" value="Genomic_DNA"/>
</dbReference>
<feature type="domain" description="Putative zinc-finger" evidence="1">
    <location>
        <begin position="12"/>
        <end position="46"/>
    </location>
</feature>